<dbReference type="RefSeq" id="WP_145235465.1">
    <property type="nucleotide sequence ID" value="NZ_CP036273.1"/>
</dbReference>
<evidence type="ECO:0000313" key="6">
    <source>
        <dbReference type="Proteomes" id="UP000319576"/>
    </source>
</evidence>
<name>A0A517XPP2_9BACT</name>
<dbReference type="GO" id="GO:0006107">
    <property type="term" value="P:oxaloacetate metabolic process"/>
    <property type="evidence" value="ECO:0007669"/>
    <property type="project" value="TreeGrafter"/>
</dbReference>
<feature type="binding site" evidence="4">
    <location>
        <position position="159"/>
    </location>
    <ligand>
        <name>Mg(2+)</name>
        <dbReference type="ChEBI" id="CHEBI:18420"/>
    </ligand>
</feature>
<dbReference type="SUPFAM" id="SSF51621">
    <property type="entry name" value="Phosphoenolpyruvate/pyruvate domain"/>
    <property type="match status" value="1"/>
</dbReference>
<gene>
    <name evidence="5" type="ORF">ETAA1_13870</name>
</gene>
<sequence length="306" mass="33564">MTIPLALGASLYVPATRPDLAAVAGGRKYPAVRSVVVCTEDAVHAHDLPAALNGVAALLDRAEPFGPLCFVRPRDPAVLRAVLAMPGARRLAGFVLPKLTRRNLPDYFAAFAADDAYRVMPTLETEDVFDATEVRRLRDVLLTDPHRRRLLTIRVGGNDLLQLLGLRRPRRGTIYETPIGPVIAQLAAAFRPHGVNLTGPVFEYLDDPRGLAREVRRDLACGLFGKTAVHPAQVPVIEAEYRVSARELRDAEAVLDPAAPAVFRRAGAMCEPATHRRWAEVVRERARVYGVRGRRPVPSLRADHAP</sequence>
<dbReference type="EMBL" id="CP036273">
    <property type="protein sequence ID" value="QDU19462.1"/>
    <property type="molecule type" value="Genomic_DNA"/>
</dbReference>
<proteinExistence type="predicted"/>
<dbReference type="InterPro" id="IPR040442">
    <property type="entry name" value="Pyrv_kinase-like_dom_sf"/>
</dbReference>
<accession>A0A517XPP2</accession>
<dbReference type="Gene3D" id="3.20.20.60">
    <property type="entry name" value="Phosphoenolpyruvate-binding domains"/>
    <property type="match status" value="1"/>
</dbReference>
<dbReference type="Proteomes" id="UP000319576">
    <property type="component" value="Chromosome"/>
</dbReference>
<evidence type="ECO:0000256" key="3">
    <source>
        <dbReference type="ARBA" id="ARBA00022842"/>
    </source>
</evidence>
<dbReference type="Pfam" id="PF15617">
    <property type="entry name" value="C-C_Bond_Lyase"/>
    <property type="match status" value="1"/>
</dbReference>
<keyword evidence="6" id="KW-1185">Reference proteome</keyword>
<dbReference type="AlphaFoldDB" id="A0A517XPP2"/>
<evidence type="ECO:0000256" key="1">
    <source>
        <dbReference type="ARBA" id="ARBA00001946"/>
    </source>
</evidence>
<organism evidence="5 6">
    <name type="scientific">Urbifossiella limnaea</name>
    <dbReference type="NCBI Taxonomy" id="2528023"/>
    <lineage>
        <taxon>Bacteria</taxon>
        <taxon>Pseudomonadati</taxon>
        <taxon>Planctomycetota</taxon>
        <taxon>Planctomycetia</taxon>
        <taxon>Gemmatales</taxon>
        <taxon>Gemmataceae</taxon>
        <taxon>Urbifossiella</taxon>
    </lineage>
</organism>
<dbReference type="InterPro" id="IPR011206">
    <property type="entry name" value="Citrate_lyase_beta/mcl1/mcl2"/>
</dbReference>
<dbReference type="InterPro" id="IPR015813">
    <property type="entry name" value="Pyrv/PenolPyrv_kinase-like_dom"/>
</dbReference>
<dbReference type="InterPro" id="IPR039480">
    <property type="entry name" value="C-C_Bond_Lyase-like"/>
</dbReference>
<evidence type="ECO:0000313" key="5">
    <source>
        <dbReference type="EMBL" id="QDU19462.1"/>
    </source>
</evidence>
<protein>
    <submittedName>
        <fullName evidence="5">Uncharacterized protein</fullName>
    </submittedName>
</protein>
<reference evidence="5 6" key="1">
    <citation type="submission" date="2019-02" db="EMBL/GenBank/DDBJ databases">
        <title>Deep-cultivation of Planctomycetes and their phenomic and genomic characterization uncovers novel biology.</title>
        <authorList>
            <person name="Wiegand S."/>
            <person name="Jogler M."/>
            <person name="Boedeker C."/>
            <person name="Pinto D."/>
            <person name="Vollmers J."/>
            <person name="Rivas-Marin E."/>
            <person name="Kohn T."/>
            <person name="Peeters S.H."/>
            <person name="Heuer A."/>
            <person name="Rast P."/>
            <person name="Oberbeckmann S."/>
            <person name="Bunk B."/>
            <person name="Jeske O."/>
            <person name="Meyerdierks A."/>
            <person name="Storesund J.E."/>
            <person name="Kallscheuer N."/>
            <person name="Luecker S."/>
            <person name="Lage O.M."/>
            <person name="Pohl T."/>
            <person name="Merkel B.J."/>
            <person name="Hornburger P."/>
            <person name="Mueller R.-W."/>
            <person name="Bruemmer F."/>
            <person name="Labrenz M."/>
            <person name="Spormann A.M."/>
            <person name="Op den Camp H."/>
            <person name="Overmann J."/>
            <person name="Amann R."/>
            <person name="Jetten M.S.M."/>
            <person name="Mascher T."/>
            <person name="Medema M.H."/>
            <person name="Devos D.P."/>
            <person name="Kaster A.-K."/>
            <person name="Ovreas L."/>
            <person name="Rohde M."/>
            <person name="Galperin M.Y."/>
            <person name="Jogler C."/>
        </authorList>
    </citation>
    <scope>NUCLEOTIDE SEQUENCE [LARGE SCALE GENOMIC DNA]</scope>
    <source>
        <strain evidence="5 6">ETA_A1</strain>
    </source>
</reference>
<evidence type="ECO:0000256" key="4">
    <source>
        <dbReference type="PIRSR" id="PIRSR015582-2"/>
    </source>
</evidence>
<dbReference type="PANTHER" id="PTHR32308">
    <property type="entry name" value="LYASE BETA SUBUNIT, PUTATIVE (AFU_ORTHOLOGUE AFUA_4G13030)-RELATED"/>
    <property type="match status" value="1"/>
</dbReference>
<keyword evidence="3 4" id="KW-0460">Magnesium</keyword>
<dbReference type="PIRSF" id="PIRSF015582">
    <property type="entry name" value="Cit_lyase_B"/>
    <property type="match status" value="1"/>
</dbReference>
<dbReference type="OrthoDB" id="9786940at2"/>
<keyword evidence="2 4" id="KW-0479">Metal-binding</keyword>
<evidence type="ECO:0000256" key="2">
    <source>
        <dbReference type="ARBA" id="ARBA00022723"/>
    </source>
</evidence>
<comment type="cofactor">
    <cofactor evidence="1">
        <name>Mg(2+)</name>
        <dbReference type="ChEBI" id="CHEBI:18420"/>
    </cofactor>
</comment>
<dbReference type="KEGG" id="uli:ETAA1_13870"/>
<dbReference type="GO" id="GO:0003824">
    <property type="term" value="F:catalytic activity"/>
    <property type="evidence" value="ECO:0007669"/>
    <property type="project" value="InterPro"/>
</dbReference>
<dbReference type="PANTHER" id="PTHR32308:SF10">
    <property type="entry name" value="CITRATE LYASE SUBUNIT BETA"/>
    <property type="match status" value="1"/>
</dbReference>
<dbReference type="GO" id="GO:0000287">
    <property type="term" value="F:magnesium ion binding"/>
    <property type="evidence" value="ECO:0007669"/>
    <property type="project" value="TreeGrafter"/>
</dbReference>